<evidence type="ECO:0000313" key="3">
    <source>
        <dbReference type="Proteomes" id="UP000242814"/>
    </source>
</evidence>
<comment type="caution">
    <text evidence="2">The sequence shown here is derived from an EMBL/GenBank/DDBJ whole genome shotgun (WGS) entry which is preliminary data.</text>
</comment>
<organism evidence="2 3">
    <name type="scientific">Paracoccidioides brasiliensis</name>
    <dbReference type="NCBI Taxonomy" id="121759"/>
    <lineage>
        <taxon>Eukaryota</taxon>
        <taxon>Fungi</taxon>
        <taxon>Dikarya</taxon>
        <taxon>Ascomycota</taxon>
        <taxon>Pezizomycotina</taxon>
        <taxon>Eurotiomycetes</taxon>
        <taxon>Eurotiomycetidae</taxon>
        <taxon>Onygenales</taxon>
        <taxon>Ajellomycetaceae</taxon>
        <taxon>Paracoccidioides</taxon>
    </lineage>
</organism>
<dbReference type="Proteomes" id="UP000242814">
    <property type="component" value="Unassembled WGS sequence"/>
</dbReference>
<dbReference type="VEuPathDB" id="FungiDB:PADG_00301"/>
<evidence type="ECO:0000313" key="2">
    <source>
        <dbReference type="EMBL" id="ODH20556.1"/>
    </source>
</evidence>
<accession>A0A1D2J9F2</accession>
<protein>
    <submittedName>
        <fullName evidence="2">Uncharacterized protein</fullName>
    </submittedName>
</protein>
<gene>
    <name evidence="2" type="ORF">ACO22_05854</name>
</gene>
<dbReference type="EMBL" id="LZYO01000279">
    <property type="protein sequence ID" value="ODH20556.1"/>
    <property type="molecule type" value="Genomic_DNA"/>
</dbReference>
<name>A0A1D2J9F2_PARBR</name>
<proteinExistence type="predicted"/>
<feature type="region of interest" description="Disordered" evidence="1">
    <location>
        <begin position="11"/>
        <end position="50"/>
    </location>
</feature>
<dbReference type="AlphaFoldDB" id="A0A1D2J9F2"/>
<evidence type="ECO:0000256" key="1">
    <source>
        <dbReference type="SAM" id="MobiDB-lite"/>
    </source>
</evidence>
<dbReference type="OrthoDB" id="10526703at2759"/>
<sequence length="115" mass="13211">MLALIGCESMSNNSPNLFPKAKVSDHDSTGLDSNLPGHRTRSQQMRNTRDSGMRNLVDVEQDKHHESTPWQDRSPLAWQNIILEQMLPRIETISLKPYYSATWAVRSWFVEAEDV</sequence>
<reference evidence="2 3" key="1">
    <citation type="submission" date="2016-06" db="EMBL/GenBank/DDBJ databases">
        <authorList>
            <person name="Kjaerup R.B."/>
            <person name="Dalgaard T.S."/>
            <person name="Juul-Madsen H.R."/>
        </authorList>
    </citation>
    <scope>NUCLEOTIDE SEQUENCE [LARGE SCALE GENOMIC DNA]</scope>
    <source>
        <strain evidence="2 3">Pb300</strain>
    </source>
</reference>